<comment type="similarity">
    <text evidence="1">Belongs to the UDP-glycosyltransferase family.</text>
</comment>
<protein>
    <submittedName>
        <fullName evidence="3">Uncharacterized protein</fullName>
    </submittedName>
</protein>
<evidence type="ECO:0000313" key="3">
    <source>
        <dbReference type="EMBL" id="KAK9156172.1"/>
    </source>
</evidence>
<keyword evidence="4" id="KW-1185">Reference proteome</keyword>
<dbReference type="EMBL" id="JBBNAE010000001">
    <property type="protein sequence ID" value="KAK9156172.1"/>
    <property type="molecule type" value="Genomic_DNA"/>
</dbReference>
<gene>
    <name evidence="3" type="ORF">Sjap_003652</name>
</gene>
<dbReference type="SUPFAM" id="SSF53756">
    <property type="entry name" value="UDP-Glycosyltransferase/glycogen phosphorylase"/>
    <property type="match status" value="1"/>
</dbReference>
<sequence length="455" mass="50617">MEIEKRELVFIPSPSQGHIVSTLKLAERLLLNITNPNQLSITILTIKPPLPTPQIDHYISSLPSTFPSLKFIQLPHVDPPPLKSTPIEAFISLNIQNHKPLIKATLTQLNSAGRLAGLVIDFFFTTLIDVGTDLEIPTFIFFASNAAMLGLMLHLPILDTEFGDSGFTESIRVPSFANSVPSKVLPSAILNNHNEAYKWFLYHGRRFKEAKGILVNTFGEIERHAIESLAGGEAPKVYAVGPIIDVEGKRHFQSQSQSQSQSSKSVELKRSYDYKKWLDKQPEGSVVLLCFGSRGGFTDPMQVREVAAGLERSGHRFLWVLRRAHAAVGGDGVEEVGEGLPEGFEGRMEGRGCLWFGVPIATWPMYAEQQLNAFYMVREKGLAVEMKLDYRLGGGGVVTVEEMERGVNEVMEKESEVRKRVEEMSKRSRDAIGEDGSSLASLRQFVQDMVSNYKV</sequence>
<evidence type="ECO:0000256" key="1">
    <source>
        <dbReference type="ARBA" id="ARBA00009995"/>
    </source>
</evidence>
<proteinExistence type="inferred from homology"/>
<keyword evidence="2" id="KW-0808">Transferase</keyword>
<reference evidence="3 4" key="1">
    <citation type="submission" date="2024-01" db="EMBL/GenBank/DDBJ databases">
        <title>Genome assemblies of Stephania.</title>
        <authorList>
            <person name="Yang L."/>
        </authorList>
    </citation>
    <scope>NUCLEOTIDE SEQUENCE [LARGE SCALE GENOMIC DNA]</scope>
    <source>
        <strain evidence="3">QJT</strain>
        <tissue evidence="3">Leaf</tissue>
    </source>
</reference>
<dbReference type="GO" id="GO:0035251">
    <property type="term" value="F:UDP-glucosyltransferase activity"/>
    <property type="evidence" value="ECO:0007669"/>
    <property type="project" value="InterPro"/>
</dbReference>
<dbReference type="Proteomes" id="UP001417504">
    <property type="component" value="Unassembled WGS sequence"/>
</dbReference>
<dbReference type="Gene3D" id="3.40.50.2000">
    <property type="entry name" value="Glycogen Phosphorylase B"/>
    <property type="match status" value="4"/>
</dbReference>
<dbReference type="PANTHER" id="PTHR48048:SF45">
    <property type="entry name" value="GLYCOSYLTRANSFERASE"/>
    <property type="match status" value="1"/>
</dbReference>
<dbReference type="AlphaFoldDB" id="A0AAP0PTT0"/>
<evidence type="ECO:0000313" key="4">
    <source>
        <dbReference type="Proteomes" id="UP001417504"/>
    </source>
</evidence>
<comment type="caution">
    <text evidence="3">The sequence shown here is derived from an EMBL/GenBank/DDBJ whole genome shotgun (WGS) entry which is preliminary data.</text>
</comment>
<dbReference type="InterPro" id="IPR002213">
    <property type="entry name" value="UDP_glucos_trans"/>
</dbReference>
<organism evidence="3 4">
    <name type="scientific">Stephania japonica</name>
    <dbReference type="NCBI Taxonomy" id="461633"/>
    <lineage>
        <taxon>Eukaryota</taxon>
        <taxon>Viridiplantae</taxon>
        <taxon>Streptophyta</taxon>
        <taxon>Embryophyta</taxon>
        <taxon>Tracheophyta</taxon>
        <taxon>Spermatophyta</taxon>
        <taxon>Magnoliopsida</taxon>
        <taxon>Ranunculales</taxon>
        <taxon>Menispermaceae</taxon>
        <taxon>Menispermoideae</taxon>
        <taxon>Cissampelideae</taxon>
        <taxon>Stephania</taxon>
    </lineage>
</organism>
<accession>A0AAP0PTT0</accession>
<dbReference type="CDD" id="cd03784">
    <property type="entry name" value="GT1_Gtf-like"/>
    <property type="match status" value="1"/>
</dbReference>
<dbReference type="InterPro" id="IPR050481">
    <property type="entry name" value="UDP-glycosyltransf_plant"/>
</dbReference>
<name>A0AAP0PTT0_9MAGN</name>
<evidence type="ECO:0000256" key="2">
    <source>
        <dbReference type="ARBA" id="ARBA00022679"/>
    </source>
</evidence>
<dbReference type="PANTHER" id="PTHR48048">
    <property type="entry name" value="GLYCOSYLTRANSFERASE"/>
    <property type="match status" value="1"/>
</dbReference>